<dbReference type="RefSeq" id="WP_121698151.1">
    <property type="nucleotide sequence ID" value="NZ_JBCLPP010000003.1"/>
</dbReference>
<comment type="caution">
    <text evidence="2">The sequence shown here is derived from an EMBL/GenBank/DDBJ whole genome shotgun (WGS) entry which is preliminary data.</text>
</comment>
<protein>
    <submittedName>
        <fullName evidence="2">Acyloxyacyl hydrolase</fullName>
    </submittedName>
</protein>
<name>A0ABV4CUS4_9BACT</name>
<gene>
    <name evidence="2" type="ORF">AAK873_01480</name>
</gene>
<dbReference type="Proteomes" id="UP001565200">
    <property type="component" value="Unassembled WGS sequence"/>
</dbReference>
<dbReference type="Pfam" id="PF09411">
    <property type="entry name" value="PagL"/>
    <property type="match status" value="1"/>
</dbReference>
<keyword evidence="1" id="KW-0732">Signal</keyword>
<feature type="chain" id="PRO_5045257386" evidence="1">
    <location>
        <begin position="32"/>
        <end position="410"/>
    </location>
</feature>
<keyword evidence="2" id="KW-0378">Hydrolase</keyword>
<evidence type="ECO:0000256" key="1">
    <source>
        <dbReference type="SAM" id="SignalP"/>
    </source>
</evidence>
<dbReference type="GO" id="GO:0016787">
    <property type="term" value="F:hydrolase activity"/>
    <property type="evidence" value="ECO:0007669"/>
    <property type="project" value="UniProtKB-KW"/>
</dbReference>
<feature type="signal peptide" evidence="1">
    <location>
        <begin position="1"/>
        <end position="31"/>
    </location>
</feature>
<dbReference type="EMBL" id="JBCLPP010000003">
    <property type="protein sequence ID" value="MEY8244285.1"/>
    <property type="molecule type" value="Genomic_DNA"/>
</dbReference>
<organism evidence="2 3">
    <name type="scientific">Heminiphilus faecis</name>
    <dbReference type="NCBI Taxonomy" id="2601703"/>
    <lineage>
        <taxon>Bacteria</taxon>
        <taxon>Pseudomonadati</taxon>
        <taxon>Bacteroidota</taxon>
        <taxon>Bacteroidia</taxon>
        <taxon>Bacteroidales</taxon>
        <taxon>Muribaculaceae</taxon>
        <taxon>Heminiphilus</taxon>
    </lineage>
</organism>
<evidence type="ECO:0000313" key="3">
    <source>
        <dbReference type="Proteomes" id="UP001565200"/>
    </source>
</evidence>
<proteinExistence type="predicted"/>
<sequence>MKKNNIPRVLASMCRKIIASILIFSAITSYAAQNDTCTVSPKLIHHIGADVRPSYVASSRNATTYSYDDGERPGEMHTALSAHMKWSFSFSDATKLGRMYPEAYQGIGIGYTSFFNSDRIGNPIGLYIFQGAPIVHLSDRLSLNYEWNFGATFGWKKYDPELPHVNLVVGSKVNAYINLGLMLKYRISKRINLTAGIDMSHYSNGNTSWPNPGVNSIGGRVGVVYTLNTVPERRNYAMPDTAACMKPHISYDMVVYGAARKRAVETYETEMVPGHFAVAGINFAPMYNFNRYFRAGLSADIQYDEGSNLSKYWIEGTHDENIKFRRQPFKDCISAGVSIRGELVMPIFSINMGIGRNFIACHENRNFYQILALKVHIMPQAFLHIGYQLNSFKNPNNLMIGFGYRFHDKR</sequence>
<keyword evidence="3" id="KW-1185">Reference proteome</keyword>
<dbReference type="InterPro" id="IPR018550">
    <property type="entry name" value="Lipid-A_deacylase-rel"/>
</dbReference>
<evidence type="ECO:0000313" key="2">
    <source>
        <dbReference type="EMBL" id="MEY8244285.1"/>
    </source>
</evidence>
<accession>A0ABV4CUS4</accession>
<dbReference type="Gene3D" id="2.40.160.20">
    <property type="match status" value="1"/>
</dbReference>
<reference evidence="2 3" key="1">
    <citation type="submission" date="2024-03" db="EMBL/GenBank/DDBJ databases">
        <title>Mouse gut bacterial collection (mGBC) of GemPharmatech.</title>
        <authorList>
            <person name="He Y."/>
            <person name="Dong L."/>
            <person name="Wu D."/>
            <person name="Gao X."/>
            <person name="Lin Z."/>
        </authorList>
    </citation>
    <scope>NUCLEOTIDE SEQUENCE [LARGE SCALE GENOMIC DNA]</scope>
    <source>
        <strain evidence="2 3">54-13</strain>
    </source>
</reference>